<dbReference type="GO" id="GO:0006107">
    <property type="term" value="P:oxaloacetate metabolic process"/>
    <property type="evidence" value="ECO:0007669"/>
    <property type="project" value="TreeGrafter"/>
</dbReference>
<evidence type="ECO:0000313" key="2">
    <source>
        <dbReference type="EMBL" id="PWA67071.1"/>
    </source>
</evidence>
<dbReference type="Gene3D" id="3.60.110.10">
    <property type="entry name" value="Carbon-nitrogen hydrolase"/>
    <property type="match status" value="1"/>
</dbReference>
<dbReference type="Proteomes" id="UP000245207">
    <property type="component" value="Unassembled WGS sequence"/>
</dbReference>
<dbReference type="Pfam" id="PF00795">
    <property type="entry name" value="CN_hydrolase"/>
    <property type="match status" value="1"/>
</dbReference>
<gene>
    <name evidence="2" type="ORF">CTI12_AA321750</name>
</gene>
<dbReference type="AlphaFoldDB" id="A0A2U1N0M5"/>
<protein>
    <submittedName>
        <fullName evidence="2">Omega-amidase, chloroplastic</fullName>
    </submittedName>
</protein>
<dbReference type="OrthoDB" id="10250282at2759"/>
<feature type="domain" description="CN hydrolase" evidence="1">
    <location>
        <begin position="111"/>
        <end position="281"/>
    </location>
</feature>
<evidence type="ECO:0000259" key="1">
    <source>
        <dbReference type="PROSITE" id="PS50263"/>
    </source>
</evidence>
<dbReference type="PROSITE" id="PS50263">
    <property type="entry name" value="CN_HYDROLASE"/>
    <property type="match status" value="1"/>
</dbReference>
<proteinExistence type="predicted"/>
<dbReference type="InterPro" id="IPR003010">
    <property type="entry name" value="C-N_Hydrolase"/>
</dbReference>
<sequence length="328" mass="35768">MTKPNLPLKLVYETWFSGETAATSPETASLTSKIINNKDLSLCIGCSFIAERSISAIVGGSVPELAYIHSITIVGGSVPELDALCIGCSFIAKRSISAIVGGSVPELAYIHSITIVGGSVPELDGNRLYNTCCVFGPNGKLLGKHRKLHLFDIVNTARGELCFNESDSFAAGNQPTVVDTDVCRIGIGICHDIRFPELAMLYQARGVELICYPSAFNITTGSMLWELEQQARQIYIATCSPSRNSSGSYEIWGHSTLVAPDGEFVGKLEHEEGVLIAEIDLSAINHQRWIYLDPKARNDTEYKLETFSGVYRKLSGKDVVFEYPMTEA</sequence>
<dbReference type="PANTHER" id="PTHR23088">
    <property type="entry name" value="NITRILASE-RELATED"/>
    <property type="match status" value="1"/>
</dbReference>
<evidence type="ECO:0000313" key="3">
    <source>
        <dbReference type="Proteomes" id="UP000245207"/>
    </source>
</evidence>
<reference evidence="2 3" key="1">
    <citation type="journal article" date="2018" name="Mol. Plant">
        <title>The genome of Artemisia annua provides insight into the evolution of Asteraceae family and artemisinin biosynthesis.</title>
        <authorList>
            <person name="Shen Q."/>
            <person name="Zhang L."/>
            <person name="Liao Z."/>
            <person name="Wang S."/>
            <person name="Yan T."/>
            <person name="Shi P."/>
            <person name="Liu M."/>
            <person name="Fu X."/>
            <person name="Pan Q."/>
            <person name="Wang Y."/>
            <person name="Lv Z."/>
            <person name="Lu X."/>
            <person name="Zhang F."/>
            <person name="Jiang W."/>
            <person name="Ma Y."/>
            <person name="Chen M."/>
            <person name="Hao X."/>
            <person name="Li L."/>
            <person name="Tang Y."/>
            <person name="Lv G."/>
            <person name="Zhou Y."/>
            <person name="Sun X."/>
            <person name="Brodelius P.E."/>
            <person name="Rose J.K.C."/>
            <person name="Tang K."/>
        </authorList>
    </citation>
    <scope>NUCLEOTIDE SEQUENCE [LARGE SCALE GENOMIC DNA]</scope>
    <source>
        <strain evidence="3">cv. Huhao1</strain>
        <tissue evidence="2">Leaf</tissue>
    </source>
</reference>
<dbReference type="GO" id="GO:0006528">
    <property type="term" value="P:asparagine metabolic process"/>
    <property type="evidence" value="ECO:0007669"/>
    <property type="project" value="TreeGrafter"/>
</dbReference>
<dbReference type="GO" id="GO:0005739">
    <property type="term" value="C:mitochondrion"/>
    <property type="evidence" value="ECO:0007669"/>
    <property type="project" value="TreeGrafter"/>
</dbReference>
<dbReference type="EMBL" id="PKPP01003903">
    <property type="protein sequence ID" value="PWA67071.1"/>
    <property type="molecule type" value="Genomic_DNA"/>
</dbReference>
<dbReference type="STRING" id="35608.A0A2U1N0M5"/>
<organism evidence="2 3">
    <name type="scientific">Artemisia annua</name>
    <name type="common">Sweet wormwood</name>
    <dbReference type="NCBI Taxonomy" id="35608"/>
    <lineage>
        <taxon>Eukaryota</taxon>
        <taxon>Viridiplantae</taxon>
        <taxon>Streptophyta</taxon>
        <taxon>Embryophyta</taxon>
        <taxon>Tracheophyta</taxon>
        <taxon>Spermatophyta</taxon>
        <taxon>Magnoliopsida</taxon>
        <taxon>eudicotyledons</taxon>
        <taxon>Gunneridae</taxon>
        <taxon>Pentapetalae</taxon>
        <taxon>asterids</taxon>
        <taxon>campanulids</taxon>
        <taxon>Asterales</taxon>
        <taxon>Asteraceae</taxon>
        <taxon>Asteroideae</taxon>
        <taxon>Anthemideae</taxon>
        <taxon>Artemisiinae</taxon>
        <taxon>Artemisia</taxon>
    </lineage>
</organism>
<keyword evidence="3" id="KW-1185">Reference proteome</keyword>
<dbReference type="GO" id="GO:0006541">
    <property type="term" value="P:glutamine metabolic process"/>
    <property type="evidence" value="ECO:0007669"/>
    <property type="project" value="TreeGrafter"/>
</dbReference>
<dbReference type="PANTHER" id="PTHR23088:SF53">
    <property type="entry name" value="OS06G0206000 PROTEIN"/>
    <property type="match status" value="1"/>
</dbReference>
<dbReference type="GO" id="GO:0050152">
    <property type="term" value="F:omega-amidase activity"/>
    <property type="evidence" value="ECO:0007669"/>
    <property type="project" value="TreeGrafter"/>
</dbReference>
<comment type="caution">
    <text evidence="2">The sequence shown here is derived from an EMBL/GenBank/DDBJ whole genome shotgun (WGS) entry which is preliminary data.</text>
</comment>
<accession>A0A2U1N0M5</accession>
<name>A0A2U1N0M5_ARTAN</name>
<dbReference type="SUPFAM" id="SSF56317">
    <property type="entry name" value="Carbon-nitrogen hydrolase"/>
    <property type="match status" value="1"/>
</dbReference>
<dbReference type="InterPro" id="IPR036526">
    <property type="entry name" value="C-N_Hydrolase_sf"/>
</dbReference>